<name>A0A409WS64_PSICY</name>
<dbReference type="AlphaFoldDB" id="A0A409WS64"/>
<feature type="non-terminal residue" evidence="2">
    <location>
        <position position="1"/>
    </location>
</feature>
<gene>
    <name evidence="2" type="ORF">CVT25_015464</name>
</gene>
<keyword evidence="3" id="KW-1185">Reference proteome</keyword>
<proteinExistence type="predicted"/>
<feature type="region of interest" description="Disordered" evidence="1">
    <location>
        <begin position="116"/>
        <end position="135"/>
    </location>
</feature>
<evidence type="ECO:0000313" key="3">
    <source>
        <dbReference type="Proteomes" id="UP000283269"/>
    </source>
</evidence>
<evidence type="ECO:0000313" key="2">
    <source>
        <dbReference type="EMBL" id="PPQ81354.1"/>
    </source>
</evidence>
<accession>A0A409WS64</accession>
<organism evidence="2 3">
    <name type="scientific">Psilocybe cyanescens</name>
    <dbReference type="NCBI Taxonomy" id="93625"/>
    <lineage>
        <taxon>Eukaryota</taxon>
        <taxon>Fungi</taxon>
        <taxon>Dikarya</taxon>
        <taxon>Basidiomycota</taxon>
        <taxon>Agaricomycotina</taxon>
        <taxon>Agaricomycetes</taxon>
        <taxon>Agaricomycetidae</taxon>
        <taxon>Agaricales</taxon>
        <taxon>Agaricineae</taxon>
        <taxon>Strophariaceae</taxon>
        <taxon>Psilocybe</taxon>
    </lineage>
</organism>
<dbReference type="EMBL" id="NHYD01003262">
    <property type="protein sequence ID" value="PPQ81354.1"/>
    <property type="molecule type" value="Genomic_DNA"/>
</dbReference>
<dbReference type="InParanoid" id="A0A409WS64"/>
<dbReference type="Proteomes" id="UP000283269">
    <property type="component" value="Unassembled WGS sequence"/>
</dbReference>
<protein>
    <submittedName>
        <fullName evidence="2">Uncharacterized protein</fullName>
    </submittedName>
</protein>
<evidence type="ECO:0000256" key="1">
    <source>
        <dbReference type="SAM" id="MobiDB-lite"/>
    </source>
</evidence>
<dbReference type="OrthoDB" id="2986786at2759"/>
<reference evidence="2 3" key="1">
    <citation type="journal article" date="2018" name="Evol. Lett.">
        <title>Horizontal gene cluster transfer increased hallucinogenic mushroom diversity.</title>
        <authorList>
            <person name="Reynolds H.T."/>
            <person name="Vijayakumar V."/>
            <person name="Gluck-Thaler E."/>
            <person name="Korotkin H.B."/>
            <person name="Matheny P.B."/>
            <person name="Slot J.C."/>
        </authorList>
    </citation>
    <scope>NUCLEOTIDE SEQUENCE [LARGE SCALE GENOMIC DNA]</scope>
    <source>
        <strain evidence="2 3">2631</strain>
    </source>
</reference>
<dbReference type="STRING" id="93625.A0A409WS64"/>
<comment type="caution">
    <text evidence="2">The sequence shown here is derived from an EMBL/GenBank/DDBJ whole genome shotgun (WGS) entry which is preliminary data.</text>
</comment>
<sequence length="901" mass="100105">STGSSPPKQRSIKTKLKNVKQAVRLTKRRVHRSALRSKAKIASASTCIRSSTNYLTRYAKIAIIPSLPGVSKTRLPDPPCPHLLLSNQTPTDAEAELILDAIAQAQAEVTRLTSTLSQTRNTVESDSKKNHGQTSRAQELIASHELSQATIFIHQHQGILSLIRKLPTEILQSIFLFLDQQHPHRFDDAQWRLPEHLPWSLSQTCCSWRTIALHIPRLWNRFPSIQLERSRTTTKLQIQYLRELLRRSAGTLLDICIDATHFNYVEAAEYPHPAVALLCQHAERWETATLILRVHILAGLQSLKGRLTALKSLSLSARVRTPTPLPSPGDTAIASSLDAFCPAPLLTTVHLARPFLRSIPLPYEQIKHYKESLDFGHSLTPAIRSSQLETLTLLVLTHTLIFPPGLTCMPRLVELHVDFLYKIHNTNNCFDGLSLPVIQDIRIQAPQDNLAPTLLCMLQNSSPCLALTTLAIRFGSIEPGQLTSLLELTPELVHLHATLPVDAGAGTGHGLDVDIHNLANSSGQVHRVLVPLLETCEFYYEDDYHTTKISTALNILALSRCELPPQSVESPILLAGDPGAIRRLTSLSLSFSGPESSRLRAQHSRLDDWFLTTTSFDLAILRDTLVAKLPDLLHYGYHEQGGLRSWSENDKVGKILAEIDAVRVDHARDIYASGVHYTLKGIATCQCAGTKNGALAQKILDKWKPMTEDPNTLRHRHWAMQGDRSLVYIPNDSGKKSIFCGVGLWGSTLADWVLVLVTDLRTESPGDIILGPMRFCLKPLNNETKGQPKSTKNGFNLVCYESASVTEMPFWSQRLIKLFRPRKGQTAKKRRDVLRGQSCGVTLSDGGSKHLEATGLAYPNLLTSNQPPTVSQPTLIAQAIEEAQLEATRWIATPAQRRTLR</sequence>